<name>A0A5J5EI57_9PEZI</name>
<feature type="domain" description="Fungal-type protein kinase" evidence="1">
    <location>
        <begin position="3"/>
        <end position="53"/>
    </location>
</feature>
<dbReference type="EMBL" id="VXIS01000324">
    <property type="protein sequence ID" value="KAA8894616.1"/>
    <property type="molecule type" value="Genomic_DNA"/>
</dbReference>
<dbReference type="OrthoDB" id="5584477at2759"/>
<dbReference type="Proteomes" id="UP000326924">
    <property type="component" value="Unassembled WGS sequence"/>
</dbReference>
<dbReference type="InParanoid" id="A0A5J5EI57"/>
<proteinExistence type="predicted"/>
<dbReference type="AlphaFoldDB" id="A0A5J5EI57"/>
<gene>
    <name evidence="2" type="ORF">FN846DRAFT_766552</name>
</gene>
<accession>A0A5J5EI57</accession>
<protein>
    <recommendedName>
        <fullName evidence="1">Fungal-type protein kinase domain-containing protein</fullName>
    </recommendedName>
</protein>
<dbReference type="Pfam" id="PF17667">
    <property type="entry name" value="Pkinase_fungal"/>
    <property type="match status" value="1"/>
</dbReference>
<organism evidence="2 3">
    <name type="scientific">Sphaerosporella brunnea</name>
    <dbReference type="NCBI Taxonomy" id="1250544"/>
    <lineage>
        <taxon>Eukaryota</taxon>
        <taxon>Fungi</taxon>
        <taxon>Dikarya</taxon>
        <taxon>Ascomycota</taxon>
        <taxon>Pezizomycotina</taxon>
        <taxon>Pezizomycetes</taxon>
        <taxon>Pezizales</taxon>
        <taxon>Pyronemataceae</taxon>
        <taxon>Sphaerosporella</taxon>
    </lineage>
</organism>
<keyword evidence="3" id="KW-1185">Reference proteome</keyword>
<evidence type="ECO:0000313" key="2">
    <source>
        <dbReference type="EMBL" id="KAA8894616.1"/>
    </source>
</evidence>
<feature type="non-terminal residue" evidence="2">
    <location>
        <position position="1"/>
    </location>
</feature>
<dbReference type="InterPro" id="IPR040976">
    <property type="entry name" value="Pkinase_fungal"/>
</dbReference>
<reference evidence="2 3" key="1">
    <citation type="submission" date="2019-09" db="EMBL/GenBank/DDBJ databases">
        <title>Draft genome of the ectomycorrhizal ascomycete Sphaerosporella brunnea.</title>
        <authorList>
            <consortium name="DOE Joint Genome Institute"/>
            <person name="Benucci G.M."/>
            <person name="Marozzi G."/>
            <person name="Antonielli L."/>
            <person name="Sanchez S."/>
            <person name="Marco P."/>
            <person name="Wang X."/>
            <person name="Falini L.B."/>
            <person name="Barry K."/>
            <person name="Haridas S."/>
            <person name="Lipzen A."/>
            <person name="Labutti K."/>
            <person name="Grigoriev I.V."/>
            <person name="Murat C."/>
            <person name="Martin F."/>
            <person name="Albertini E."/>
            <person name="Donnini D."/>
            <person name="Bonito G."/>
        </authorList>
    </citation>
    <scope>NUCLEOTIDE SEQUENCE [LARGE SCALE GENOMIC DNA]</scope>
    <source>
        <strain evidence="2 3">Sb_GMNB300</strain>
    </source>
</reference>
<feature type="non-terminal residue" evidence="2">
    <location>
        <position position="75"/>
    </location>
</feature>
<comment type="caution">
    <text evidence="2">The sequence shown here is derived from an EMBL/GenBank/DDBJ whole genome shotgun (WGS) entry which is preliminary data.</text>
</comment>
<evidence type="ECO:0000259" key="1">
    <source>
        <dbReference type="Pfam" id="PF17667"/>
    </source>
</evidence>
<evidence type="ECO:0000313" key="3">
    <source>
        <dbReference type="Proteomes" id="UP000326924"/>
    </source>
</evidence>
<sequence length="75" mass="8885">ERARWEDVVVVGELKDQQKMGDLSPKMVIQISNYVRETFEPQPGRRFVHAFTTYPQPENAMLDIHAVRRRYLQVI</sequence>